<feature type="chain" id="PRO_5047272598" description="Esterase" evidence="3">
    <location>
        <begin position="22"/>
        <end position="279"/>
    </location>
</feature>
<protein>
    <recommendedName>
        <fullName evidence="6">Esterase</fullName>
    </recommendedName>
</protein>
<dbReference type="Pfam" id="PF00756">
    <property type="entry name" value="Esterase"/>
    <property type="match status" value="1"/>
</dbReference>
<evidence type="ECO:0000313" key="5">
    <source>
        <dbReference type="Proteomes" id="UP001055658"/>
    </source>
</evidence>
<proteinExistence type="inferred from homology"/>
<dbReference type="InterPro" id="IPR000801">
    <property type="entry name" value="Esterase-like"/>
</dbReference>
<dbReference type="InterPro" id="IPR029058">
    <property type="entry name" value="AB_hydrolase_fold"/>
</dbReference>
<dbReference type="PANTHER" id="PTHR40841">
    <property type="entry name" value="SIDEROPHORE TRIACETYLFUSARININE C ESTERASE"/>
    <property type="match status" value="1"/>
</dbReference>
<dbReference type="InterPro" id="IPR052558">
    <property type="entry name" value="Siderophore_Hydrolase_D"/>
</dbReference>
<name>A0ABY4V9N8_9GAMM</name>
<evidence type="ECO:0000256" key="2">
    <source>
        <dbReference type="ARBA" id="ARBA00022801"/>
    </source>
</evidence>
<evidence type="ECO:0008006" key="6">
    <source>
        <dbReference type="Google" id="ProtNLM"/>
    </source>
</evidence>
<evidence type="ECO:0000313" key="4">
    <source>
        <dbReference type="EMBL" id="USD20988.1"/>
    </source>
</evidence>
<keyword evidence="2" id="KW-0378">Hydrolase</keyword>
<dbReference type="Proteomes" id="UP001055658">
    <property type="component" value="Chromosome"/>
</dbReference>
<keyword evidence="5" id="KW-1185">Reference proteome</keyword>
<dbReference type="PANTHER" id="PTHR40841:SF2">
    <property type="entry name" value="SIDEROPHORE-DEGRADING ESTERASE (EUROFUNG)"/>
    <property type="match status" value="1"/>
</dbReference>
<accession>A0ABY4V9N8</accession>
<keyword evidence="3" id="KW-0732">Signal</keyword>
<feature type="signal peptide" evidence="3">
    <location>
        <begin position="1"/>
        <end position="21"/>
    </location>
</feature>
<evidence type="ECO:0000256" key="3">
    <source>
        <dbReference type="SAM" id="SignalP"/>
    </source>
</evidence>
<gene>
    <name evidence="4" type="ORF">MJO52_18285</name>
</gene>
<dbReference type="RefSeq" id="WP_252083391.1">
    <property type="nucleotide sequence ID" value="NZ_CP092418.1"/>
</dbReference>
<dbReference type="EMBL" id="CP092418">
    <property type="protein sequence ID" value="USD20988.1"/>
    <property type="molecule type" value="Genomic_DNA"/>
</dbReference>
<evidence type="ECO:0000256" key="1">
    <source>
        <dbReference type="ARBA" id="ARBA00005622"/>
    </source>
</evidence>
<comment type="similarity">
    <text evidence="1">Belongs to the esterase D family.</text>
</comment>
<reference evidence="4" key="1">
    <citation type="submission" date="2022-02" db="EMBL/GenBank/DDBJ databases">
        <title>Coral-associated bacteria.</title>
        <authorList>
            <person name="Tang K."/>
            <person name="Wang X."/>
        </authorList>
    </citation>
    <scope>NUCLEOTIDE SEQUENCE</scope>
    <source>
        <strain evidence="4">SCSIO 43006</strain>
    </source>
</reference>
<organism evidence="4 5">
    <name type="scientific">Microbulbifer variabilis</name>
    <dbReference type="NCBI Taxonomy" id="266805"/>
    <lineage>
        <taxon>Bacteria</taxon>
        <taxon>Pseudomonadati</taxon>
        <taxon>Pseudomonadota</taxon>
        <taxon>Gammaproteobacteria</taxon>
        <taxon>Cellvibrionales</taxon>
        <taxon>Microbulbiferaceae</taxon>
        <taxon>Microbulbifer</taxon>
    </lineage>
</organism>
<dbReference type="SUPFAM" id="SSF53474">
    <property type="entry name" value="alpha/beta-Hydrolases"/>
    <property type="match status" value="1"/>
</dbReference>
<sequence>MRILLSTIVFILVVSVRAVSAGTAEPVSFTRGEILSFHYQSDLLARQYQIDVLLPKEYDPENDTVQYPVVYMVDGYLDFPMMAPNFFKQSVTGKIPAFIFVGIDYVDDSLGKLRRLDLTPTAVDMDGEVQGGGANQFLEFINKELKPFINNTFPADQQDQTFMGHSLGGLFALHTLFTQPDSFHRYIIASPSVWWDDKVILAKERYYAGYNTDMDKHIFMFVGKEEGFMVKDMKQLVRRLDSRNYPSLKLSKKVFKGENHLTVPVVGYNFGIREIFKED</sequence>
<dbReference type="Gene3D" id="3.40.50.1820">
    <property type="entry name" value="alpha/beta hydrolase"/>
    <property type="match status" value="1"/>
</dbReference>